<dbReference type="PANTHER" id="PTHR34300">
    <property type="entry name" value="QUEUOSINE PRECURSOR TRANSPORTER-RELATED"/>
    <property type="match status" value="1"/>
</dbReference>
<dbReference type="EMBL" id="AEIG01000005">
    <property type="protein sequence ID" value="EGG30785.1"/>
    <property type="molecule type" value="Genomic_DNA"/>
</dbReference>
<evidence type="ECO:0000313" key="2">
    <source>
        <dbReference type="EMBL" id="EGG30785.1"/>
    </source>
</evidence>
<accession>F3KYM1</accession>
<dbReference type="Proteomes" id="UP000005615">
    <property type="component" value="Unassembled WGS sequence"/>
</dbReference>
<dbReference type="Pfam" id="PF02592">
    <property type="entry name" value="Vut_1"/>
    <property type="match status" value="1"/>
</dbReference>
<feature type="transmembrane region" description="Helical" evidence="1">
    <location>
        <begin position="180"/>
        <end position="203"/>
    </location>
</feature>
<keyword evidence="1" id="KW-1133">Transmembrane helix</keyword>
<dbReference type="InterPro" id="IPR003744">
    <property type="entry name" value="YhhQ"/>
</dbReference>
<dbReference type="NCBIfam" id="TIGR00697">
    <property type="entry name" value="queuosine precursor transporter"/>
    <property type="match status" value="1"/>
</dbReference>
<evidence type="ECO:0000256" key="1">
    <source>
        <dbReference type="HAMAP-Rule" id="MF_02088"/>
    </source>
</evidence>
<keyword evidence="1" id="KW-1003">Cell membrane</keyword>
<feature type="transmembrane region" description="Helical" evidence="1">
    <location>
        <begin position="43"/>
        <end position="62"/>
    </location>
</feature>
<dbReference type="STRING" id="2518989.IMCC3088_1974"/>
<keyword evidence="1" id="KW-0812">Transmembrane</keyword>
<dbReference type="PANTHER" id="PTHR34300:SF2">
    <property type="entry name" value="QUEUOSINE PRECURSOR TRANSPORTER-RELATED"/>
    <property type="match status" value="1"/>
</dbReference>
<comment type="subcellular location">
    <subcellularLocation>
        <location evidence="1">Cell inner membrane</location>
        <topology evidence="1">Multi-pass membrane protein</topology>
    </subcellularLocation>
</comment>
<organism evidence="2 3">
    <name type="scientific">Aequoribacter fuscus</name>
    <dbReference type="NCBI Taxonomy" id="2518989"/>
    <lineage>
        <taxon>Bacteria</taxon>
        <taxon>Pseudomonadati</taxon>
        <taxon>Pseudomonadota</taxon>
        <taxon>Gammaproteobacteria</taxon>
        <taxon>Cellvibrionales</taxon>
        <taxon>Halieaceae</taxon>
        <taxon>Aequoribacter</taxon>
    </lineage>
</organism>
<protein>
    <recommendedName>
        <fullName evidence="1">Probable queuosine precursor transporter</fullName>
        <shortName evidence="1">Q precursor transporter</shortName>
    </recommendedName>
</protein>
<keyword evidence="1" id="KW-0813">Transport</keyword>
<evidence type="ECO:0000313" key="3">
    <source>
        <dbReference type="Proteomes" id="UP000005615"/>
    </source>
</evidence>
<proteinExistence type="inferred from homology"/>
<comment type="function">
    <text evidence="1">Involved in the import of queuosine (Q) precursors, required for Q precursor salvage.</text>
</comment>
<feature type="transmembrane region" description="Helical" evidence="1">
    <location>
        <begin position="74"/>
        <end position="98"/>
    </location>
</feature>
<dbReference type="eggNOG" id="COG1738">
    <property type="taxonomic scope" value="Bacteria"/>
</dbReference>
<feature type="transmembrane region" description="Helical" evidence="1">
    <location>
        <begin position="17"/>
        <end position="37"/>
    </location>
</feature>
<keyword evidence="1" id="KW-0472">Membrane</keyword>
<comment type="similarity">
    <text evidence="1">Belongs to the vitamin uptake transporter (VUT/ECF) (TC 2.A.88) family. Q precursor transporter subfamily.</text>
</comment>
<dbReference type="HAMAP" id="MF_02088">
    <property type="entry name" value="Q_prec_transport"/>
    <property type="match status" value="1"/>
</dbReference>
<feature type="transmembrane region" description="Helical" evidence="1">
    <location>
        <begin position="135"/>
        <end position="159"/>
    </location>
</feature>
<sequence length="267" mass="29525">MSEGPSTAIIFERRERVFLVLAGVFLSAMTLLNVIGITRFVQLGPLALAVGVLPYPLTFLCTDLICELYGRSRANFLVSVGLGINILILLVLTLGNIVPSVPADTLPPWQVLQLSEPVALPNGQIVSGSIELYSLIYATTSGAVFASMLAYIAAQYCDVQLFHFWKRLTKGRHLWLRNNLSTLVSQWVDATMVVTVTFGAAFLRDELTFQTMLVLILSNYAFKAVVALLDTAPLYLLVHYLRRYLHLAPLELAIPLGQEIEASRTRN</sequence>
<dbReference type="RefSeq" id="WP_009574488.1">
    <property type="nucleotide sequence ID" value="NZ_AEIG01000005.1"/>
</dbReference>
<reference evidence="2 3" key="1">
    <citation type="journal article" date="2011" name="J. Bacteriol.">
        <title>Genome sequence of strain IMCC3088, a proteorhodopsin-containing marine bacterium belonging to the OM60/NOR5 clade.</title>
        <authorList>
            <person name="Jang Y."/>
            <person name="Oh H.M."/>
            <person name="Kang I."/>
            <person name="Lee K."/>
            <person name="Yang S.J."/>
            <person name="Cho J.C."/>
        </authorList>
    </citation>
    <scope>NUCLEOTIDE SEQUENCE [LARGE SCALE GENOMIC DNA]</scope>
    <source>
        <strain evidence="2 3">IMCC3088</strain>
    </source>
</reference>
<dbReference type="GO" id="GO:0022857">
    <property type="term" value="F:transmembrane transporter activity"/>
    <property type="evidence" value="ECO:0007669"/>
    <property type="project" value="UniProtKB-UniRule"/>
</dbReference>
<dbReference type="OrthoDB" id="9805479at2"/>
<gene>
    <name evidence="2" type="ORF">IMCC3088_1974</name>
</gene>
<name>F3KYM1_9GAMM</name>
<keyword evidence="3" id="KW-1185">Reference proteome</keyword>
<keyword evidence="1" id="KW-0997">Cell inner membrane</keyword>
<dbReference type="GO" id="GO:0005886">
    <property type="term" value="C:plasma membrane"/>
    <property type="evidence" value="ECO:0007669"/>
    <property type="project" value="UniProtKB-SubCell"/>
</dbReference>
<dbReference type="AlphaFoldDB" id="F3KYM1"/>
<feature type="transmembrane region" description="Helical" evidence="1">
    <location>
        <begin position="209"/>
        <end position="238"/>
    </location>
</feature>
<comment type="caution">
    <text evidence="2">The sequence shown here is derived from an EMBL/GenBank/DDBJ whole genome shotgun (WGS) entry which is preliminary data.</text>
</comment>